<accession>A0A1J1II90</accession>
<evidence type="ECO:0000313" key="3">
    <source>
        <dbReference type="Proteomes" id="UP000183832"/>
    </source>
</evidence>
<keyword evidence="3" id="KW-1185">Reference proteome</keyword>
<dbReference type="EMBL" id="CVRI01000047">
    <property type="protein sequence ID" value="CRK98169.1"/>
    <property type="molecule type" value="Genomic_DNA"/>
</dbReference>
<gene>
    <name evidence="2" type="ORF">CLUMA_CG011535</name>
</gene>
<sequence length="163" mass="18425">MLSLSKCVFLCLIMLITIKMASCIVNRPPDNNNNNNDARKKETLNLPSVFNRFKKQNFESKDYKNHYPHLGSLWASPGQFPLFTFSHPNPANINNLVNTENDNVDVNGVAQDVPINSATGYVFQKPTRIKQSFKTFGIKLGKVGSLYGTGAYFSHQDYPHEIR</sequence>
<keyword evidence="1" id="KW-0732">Signal</keyword>
<dbReference type="AlphaFoldDB" id="A0A1J1II90"/>
<dbReference type="Proteomes" id="UP000183832">
    <property type="component" value="Unassembled WGS sequence"/>
</dbReference>
<reference evidence="2 3" key="1">
    <citation type="submission" date="2015-04" db="EMBL/GenBank/DDBJ databases">
        <authorList>
            <person name="Syromyatnikov M.Y."/>
            <person name="Popov V.N."/>
        </authorList>
    </citation>
    <scope>NUCLEOTIDE SEQUENCE [LARGE SCALE GENOMIC DNA]</scope>
</reference>
<proteinExistence type="predicted"/>
<name>A0A1J1II90_9DIPT</name>
<evidence type="ECO:0000256" key="1">
    <source>
        <dbReference type="SAM" id="SignalP"/>
    </source>
</evidence>
<feature type="chain" id="PRO_5012181844" evidence="1">
    <location>
        <begin position="24"/>
        <end position="163"/>
    </location>
</feature>
<protein>
    <submittedName>
        <fullName evidence="2">CLUMA_CG011535, isoform A</fullName>
    </submittedName>
</protein>
<feature type="signal peptide" evidence="1">
    <location>
        <begin position="1"/>
        <end position="23"/>
    </location>
</feature>
<organism evidence="2 3">
    <name type="scientific">Clunio marinus</name>
    <dbReference type="NCBI Taxonomy" id="568069"/>
    <lineage>
        <taxon>Eukaryota</taxon>
        <taxon>Metazoa</taxon>
        <taxon>Ecdysozoa</taxon>
        <taxon>Arthropoda</taxon>
        <taxon>Hexapoda</taxon>
        <taxon>Insecta</taxon>
        <taxon>Pterygota</taxon>
        <taxon>Neoptera</taxon>
        <taxon>Endopterygota</taxon>
        <taxon>Diptera</taxon>
        <taxon>Nematocera</taxon>
        <taxon>Chironomoidea</taxon>
        <taxon>Chironomidae</taxon>
        <taxon>Clunio</taxon>
    </lineage>
</organism>
<evidence type="ECO:0000313" key="2">
    <source>
        <dbReference type="EMBL" id="CRK98169.1"/>
    </source>
</evidence>